<protein>
    <submittedName>
        <fullName evidence="1">Uncharacterized protein</fullName>
    </submittedName>
</protein>
<name>A0A1D2J7I0_PARBR</name>
<evidence type="ECO:0000313" key="2">
    <source>
        <dbReference type="Proteomes" id="UP000242814"/>
    </source>
</evidence>
<sequence>MSFSGGNMVNPQELADGSLILEQKYVEYFRPTAAQPPEVAINFPGTHRLKGTQPHLNALSSSYSSKLWKTLKM</sequence>
<organism evidence="1 2">
    <name type="scientific">Paracoccidioides brasiliensis</name>
    <dbReference type="NCBI Taxonomy" id="121759"/>
    <lineage>
        <taxon>Eukaryota</taxon>
        <taxon>Fungi</taxon>
        <taxon>Dikarya</taxon>
        <taxon>Ascomycota</taxon>
        <taxon>Pezizomycotina</taxon>
        <taxon>Eurotiomycetes</taxon>
        <taxon>Eurotiomycetidae</taxon>
        <taxon>Onygenales</taxon>
        <taxon>Ajellomycetaceae</taxon>
        <taxon>Paracoccidioides</taxon>
    </lineage>
</organism>
<accession>A0A1D2J7I0</accession>
<evidence type="ECO:0000313" key="1">
    <source>
        <dbReference type="EMBL" id="ODH15475.1"/>
    </source>
</evidence>
<gene>
    <name evidence="1" type="ORF">ACO22_06439</name>
</gene>
<dbReference type="VEuPathDB" id="FungiDB:PABG_02655"/>
<proteinExistence type="predicted"/>
<dbReference type="AlphaFoldDB" id="A0A1D2J7I0"/>
<comment type="caution">
    <text evidence="1">The sequence shown here is derived from an EMBL/GenBank/DDBJ whole genome shotgun (WGS) entry which is preliminary data.</text>
</comment>
<dbReference type="Proteomes" id="UP000242814">
    <property type="component" value="Unassembled WGS sequence"/>
</dbReference>
<dbReference type="EMBL" id="LZYO01000348">
    <property type="protein sequence ID" value="ODH15475.1"/>
    <property type="molecule type" value="Genomic_DNA"/>
</dbReference>
<reference evidence="1 2" key="1">
    <citation type="submission" date="2016-06" db="EMBL/GenBank/DDBJ databases">
        <authorList>
            <person name="Kjaerup R.B."/>
            <person name="Dalgaard T.S."/>
            <person name="Juul-Madsen H.R."/>
        </authorList>
    </citation>
    <scope>NUCLEOTIDE SEQUENCE [LARGE SCALE GENOMIC DNA]</scope>
    <source>
        <strain evidence="1 2">Pb300</strain>
    </source>
</reference>